<dbReference type="GO" id="GO:0016020">
    <property type="term" value="C:membrane"/>
    <property type="evidence" value="ECO:0007669"/>
    <property type="project" value="UniProtKB-SubCell"/>
</dbReference>
<proteinExistence type="predicted"/>
<dbReference type="Proteomes" id="UP000320475">
    <property type="component" value="Unassembled WGS sequence"/>
</dbReference>
<keyword evidence="6" id="KW-1133">Transmembrane helix</keyword>
<keyword evidence="5" id="KW-0862">Zinc</keyword>
<evidence type="ECO:0000256" key="8">
    <source>
        <dbReference type="PROSITE-ProRule" id="PRU00175"/>
    </source>
</evidence>
<organism evidence="12 13">
    <name type="scientific">Synchytrium endobioticum</name>
    <dbReference type="NCBI Taxonomy" id="286115"/>
    <lineage>
        <taxon>Eukaryota</taxon>
        <taxon>Fungi</taxon>
        <taxon>Fungi incertae sedis</taxon>
        <taxon>Chytridiomycota</taxon>
        <taxon>Chytridiomycota incertae sedis</taxon>
        <taxon>Chytridiomycetes</taxon>
        <taxon>Synchytriales</taxon>
        <taxon>Synchytriaceae</taxon>
        <taxon>Synchytrium</taxon>
    </lineage>
</organism>
<dbReference type="VEuPathDB" id="FungiDB:SeMB42_g06856"/>
<dbReference type="InterPro" id="IPR001841">
    <property type="entry name" value="Znf_RING"/>
</dbReference>
<keyword evidence="7" id="KW-0472">Membrane</keyword>
<keyword evidence="4 8" id="KW-0863">Zinc-finger</keyword>
<evidence type="ECO:0000256" key="10">
    <source>
        <dbReference type="SAM" id="SignalP"/>
    </source>
</evidence>
<keyword evidence="3" id="KW-0479">Metal-binding</keyword>
<dbReference type="PROSITE" id="PS50089">
    <property type="entry name" value="ZF_RING_2"/>
    <property type="match status" value="1"/>
</dbReference>
<dbReference type="GO" id="GO:0008270">
    <property type="term" value="F:zinc ion binding"/>
    <property type="evidence" value="ECO:0007669"/>
    <property type="project" value="UniProtKB-KW"/>
</dbReference>
<dbReference type="AlphaFoldDB" id="A0A507CET2"/>
<dbReference type="EMBL" id="QEAM01000422">
    <property type="protein sequence ID" value="TPX40020.1"/>
    <property type="molecule type" value="Genomic_DNA"/>
</dbReference>
<dbReference type="PANTHER" id="PTHR47168:SF1">
    <property type="entry name" value="OS02G0798600 PROTEIN"/>
    <property type="match status" value="1"/>
</dbReference>
<feature type="signal peptide" evidence="10">
    <location>
        <begin position="1"/>
        <end position="23"/>
    </location>
</feature>
<evidence type="ECO:0000256" key="1">
    <source>
        <dbReference type="ARBA" id="ARBA00004167"/>
    </source>
</evidence>
<evidence type="ECO:0000256" key="3">
    <source>
        <dbReference type="ARBA" id="ARBA00022723"/>
    </source>
</evidence>
<evidence type="ECO:0000256" key="7">
    <source>
        <dbReference type="ARBA" id="ARBA00023136"/>
    </source>
</evidence>
<dbReference type="SMART" id="SM00184">
    <property type="entry name" value="RING"/>
    <property type="match status" value="1"/>
</dbReference>
<feature type="region of interest" description="Disordered" evidence="9">
    <location>
        <begin position="36"/>
        <end position="143"/>
    </location>
</feature>
<name>A0A507CET2_9FUNG</name>
<dbReference type="CDD" id="cd16454">
    <property type="entry name" value="RING-H2_PA-TM-RING"/>
    <property type="match status" value="1"/>
</dbReference>
<feature type="domain" description="RING-type" evidence="11">
    <location>
        <begin position="280"/>
        <end position="321"/>
    </location>
</feature>
<keyword evidence="10" id="KW-0732">Signal</keyword>
<reference evidence="12 13" key="1">
    <citation type="journal article" date="2019" name="Sci. Rep.">
        <title>Comparative genomics of chytrid fungi reveal insights into the obligate biotrophic and pathogenic lifestyle of Synchytrium endobioticum.</title>
        <authorList>
            <person name="van de Vossenberg B.T.L.H."/>
            <person name="Warris S."/>
            <person name="Nguyen H.D.T."/>
            <person name="van Gent-Pelzer M.P.E."/>
            <person name="Joly D.L."/>
            <person name="van de Geest H.C."/>
            <person name="Bonants P.J.M."/>
            <person name="Smith D.S."/>
            <person name="Levesque C.A."/>
            <person name="van der Lee T.A.J."/>
        </authorList>
    </citation>
    <scope>NUCLEOTIDE SEQUENCE [LARGE SCALE GENOMIC DNA]</scope>
    <source>
        <strain evidence="12 13">LEV6574</strain>
    </source>
</reference>
<gene>
    <name evidence="12" type="ORF">SeLEV6574_g06854</name>
</gene>
<dbReference type="Pfam" id="PF13639">
    <property type="entry name" value="zf-RING_2"/>
    <property type="match status" value="1"/>
</dbReference>
<evidence type="ECO:0000256" key="2">
    <source>
        <dbReference type="ARBA" id="ARBA00022692"/>
    </source>
</evidence>
<feature type="compositionally biased region" description="Polar residues" evidence="9">
    <location>
        <begin position="125"/>
        <end position="140"/>
    </location>
</feature>
<dbReference type="InterPro" id="IPR013083">
    <property type="entry name" value="Znf_RING/FYVE/PHD"/>
</dbReference>
<comment type="caution">
    <text evidence="12">The sequence shown here is derived from an EMBL/GenBank/DDBJ whole genome shotgun (WGS) entry which is preliminary data.</text>
</comment>
<sequence>MSRLKFFLFISLLKLMAPHHALAGFGHQLCGCSDPNLRHQSPQASPSRPPHGRTGIDGSESGPEYWASTPHVPSPPTDSWPLKHSRARHSDSSRSSAIDTDSTDTSSSPMFSRTSMHPSHPPQDVASSSSRRPNEQHSAFNRNLRRHLRKLRRGMRKLEFEVLDYQTPGKPTQESPSARSQLISVTLDEMRRRIDVIIELMSSDPQCFQHTPLFDLMMLTYDVLAWEYREITGDNDPAAHIQAFLNLEDMLKMMRDMVATRAQYISNVCEYHETENPRNCIICTTDFEVGEKIRTLSCDHQYHRNCIDNWLFEHTTCPLCRSTVTESWAGSLVPTSSP</sequence>
<evidence type="ECO:0000256" key="6">
    <source>
        <dbReference type="ARBA" id="ARBA00022989"/>
    </source>
</evidence>
<evidence type="ECO:0000313" key="13">
    <source>
        <dbReference type="Proteomes" id="UP000320475"/>
    </source>
</evidence>
<feature type="compositionally biased region" description="Low complexity" evidence="9">
    <location>
        <begin position="93"/>
        <end position="108"/>
    </location>
</feature>
<feature type="chain" id="PRO_5021265708" description="RING-type domain-containing protein" evidence="10">
    <location>
        <begin position="24"/>
        <end position="338"/>
    </location>
</feature>
<accession>A0A507CET2</accession>
<comment type="subcellular location">
    <subcellularLocation>
        <location evidence="1">Membrane</location>
        <topology evidence="1">Single-pass membrane protein</topology>
    </subcellularLocation>
</comment>
<protein>
    <recommendedName>
        <fullName evidence="11">RING-type domain-containing protein</fullName>
    </recommendedName>
</protein>
<evidence type="ECO:0000256" key="4">
    <source>
        <dbReference type="ARBA" id="ARBA00022771"/>
    </source>
</evidence>
<dbReference type="InterPro" id="IPR051653">
    <property type="entry name" value="E3_ligase_sorting_rcpt"/>
</dbReference>
<dbReference type="SUPFAM" id="SSF57850">
    <property type="entry name" value="RING/U-box"/>
    <property type="match status" value="1"/>
</dbReference>
<dbReference type="OrthoDB" id="8062037at2759"/>
<dbReference type="PANTHER" id="PTHR47168">
    <property type="entry name" value="RING ZINC FINGER DOMAIN SUPERFAMILY PROTEIN-RELATED"/>
    <property type="match status" value="1"/>
</dbReference>
<evidence type="ECO:0000256" key="5">
    <source>
        <dbReference type="ARBA" id="ARBA00022833"/>
    </source>
</evidence>
<evidence type="ECO:0000313" key="12">
    <source>
        <dbReference type="EMBL" id="TPX40020.1"/>
    </source>
</evidence>
<evidence type="ECO:0000259" key="11">
    <source>
        <dbReference type="PROSITE" id="PS50089"/>
    </source>
</evidence>
<evidence type="ECO:0000256" key="9">
    <source>
        <dbReference type="SAM" id="MobiDB-lite"/>
    </source>
</evidence>
<dbReference type="Gene3D" id="3.30.40.10">
    <property type="entry name" value="Zinc/RING finger domain, C3HC4 (zinc finger)"/>
    <property type="match status" value="1"/>
</dbReference>
<keyword evidence="2" id="KW-0812">Transmembrane</keyword>